<dbReference type="GO" id="GO:0005838">
    <property type="term" value="C:proteasome regulatory particle"/>
    <property type="evidence" value="ECO:0007669"/>
    <property type="project" value="InterPro"/>
</dbReference>
<evidence type="ECO:0000256" key="2">
    <source>
        <dbReference type="ARBA" id="ARBA00022942"/>
    </source>
</evidence>
<sequence>MAVIEQFKMPGTSLEKVVVHPIVLLSVVDHYNRIAKGTRKRVVGTLLGEYNKGVLNITNCYAIPFEEDLKDKDIWFVDHIYHEQMYTMFRKINAKEKIVGWYSSGPKIKKNDIEIHEKFREYNTNPVFVVIKVQENETLGIPTESYCSVDEVNEEGQLEKNFVHIPSSIDASEAEQVGVEHLLRDIKNVSIGDLSKHISDKVLGLKALNAKIIEMKEYLDDVLDEKYPVNTEIIENLQDIFNLMPNLDFDSIIQSFSVKTNDYMHMTYVCSLIRACIGVHNLINNKVAIIERERALLEEEEKRKKAKKELEQKEKENNQASQKDVEMKDDK</sequence>
<evidence type="ECO:0000313" key="5">
    <source>
        <dbReference type="EMBL" id="CAI2372826.1"/>
    </source>
</evidence>
<dbReference type="Pfam" id="PF13012">
    <property type="entry name" value="MitMem_reg"/>
    <property type="match status" value="1"/>
</dbReference>
<evidence type="ECO:0000259" key="4">
    <source>
        <dbReference type="PROSITE" id="PS50249"/>
    </source>
</evidence>
<dbReference type="InterPro" id="IPR033858">
    <property type="entry name" value="MPN_RPN7_8"/>
</dbReference>
<gene>
    <name evidence="5" type="ORF">ECRASSUSDP1_LOCUS14160</name>
</gene>
<name>A0AAD1XHH6_EUPCR</name>
<comment type="similarity">
    <text evidence="1">Belongs to the peptidase M67A family.</text>
</comment>
<dbReference type="PROSITE" id="PS50249">
    <property type="entry name" value="MPN"/>
    <property type="match status" value="1"/>
</dbReference>
<dbReference type="InterPro" id="IPR000555">
    <property type="entry name" value="JAMM/MPN+_dom"/>
</dbReference>
<dbReference type="Gene3D" id="3.40.140.10">
    <property type="entry name" value="Cytidine Deaminase, domain 2"/>
    <property type="match status" value="1"/>
</dbReference>
<dbReference type="EMBL" id="CAMPGE010014134">
    <property type="protein sequence ID" value="CAI2372826.1"/>
    <property type="molecule type" value="Genomic_DNA"/>
</dbReference>
<dbReference type="GO" id="GO:0008237">
    <property type="term" value="F:metallopeptidase activity"/>
    <property type="evidence" value="ECO:0007669"/>
    <property type="project" value="InterPro"/>
</dbReference>
<feature type="region of interest" description="Disordered" evidence="3">
    <location>
        <begin position="301"/>
        <end position="331"/>
    </location>
</feature>
<evidence type="ECO:0000256" key="1">
    <source>
        <dbReference type="ARBA" id="ARBA00008568"/>
    </source>
</evidence>
<dbReference type="PANTHER" id="PTHR10540:SF7">
    <property type="entry name" value="26S PROTEASOME NON-ATPASE REGULATORY SUBUNIT 7"/>
    <property type="match status" value="1"/>
</dbReference>
<dbReference type="CDD" id="cd08062">
    <property type="entry name" value="MPN_RPN7_8"/>
    <property type="match status" value="1"/>
</dbReference>
<dbReference type="PANTHER" id="PTHR10540">
    <property type="entry name" value="EUKARYOTIC TRANSLATION INITIATION FACTOR 3 SUBUNIT F-RELATED"/>
    <property type="match status" value="1"/>
</dbReference>
<proteinExistence type="inferred from homology"/>
<comment type="caution">
    <text evidence="5">The sequence shown here is derived from an EMBL/GenBank/DDBJ whole genome shotgun (WGS) entry which is preliminary data.</text>
</comment>
<dbReference type="Pfam" id="PF01398">
    <property type="entry name" value="JAB"/>
    <property type="match status" value="1"/>
</dbReference>
<dbReference type="SMART" id="SM00232">
    <property type="entry name" value="JAB_MPN"/>
    <property type="match status" value="1"/>
</dbReference>
<dbReference type="InterPro" id="IPR037518">
    <property type="entry name" value="MPN"/>
</dbReference>
<keyword evidence="6" id="KW-1185">Reference proteome</keyword>
<evidence type="ECO:0000313" key="6">
    <source>
        <dbReference type="Proteomes" id="UP001295684"/>
    </source>
</evidence>
<dbReference type="InterPro" id="IPR024969">
    <property type="entry name" value="EIF3F/CSN6-like_C"/>
</dbReference>
<dbReference type="AlphaFoldDB" id="A0AAD1XHH6"/>
<dbReference type="GO" id="GO:0043161">
    <property type="term" value="P:proteasome-mediated ubiquitin-dependent protein catabolic process"/>
    <property type="evidence" value="ECO:0007669"/>
    <property type="project" value="TreeGrafter"/>
</dbReference>
<feature type="domain" description="MPN" evidence="4">
    <location>
        <begin position="17"/>
        <end position="152"/>
    </location>
</feature>
<reference evidence="5" key="1">
    <citation type="submission" date="2023-07" db="EMBL/GenBank/DDBJ databases">
        <authorList>
            <consortium name="AG Swart"/>
            <person name="Singh M."/>
            <person name="Singh A."/>
            <person name="Seah K."/>
            <person name="Emmerich C."/>
        </authorList>
    </citation>
    <scope>NUCLEOTIDE SEQUENCE</scope>
    <source>
        <strain evidence="5">DP1</strain>
    </source>
</reference>
<keyword evidence="2" id="KW-0647">Proteasome</keyword>
<dbReference type="Proteomes" id="UP001295684">
    <property type="component" value="Unassembled WGS sequence"/>
</dbReference>
<organism evidence="5 6">
    <name type="scientific">Euplotes crassus</name>
    <dbReference type="NCBI Taxonomy" id="5936"/>
    <lineage>
        <taxon>Eukaryota</taxon>
        <taxon>Sar</taxon>
        <taxon>Alveolata</taxon>
        <taxon>Ciliophora</taxon>
        <taxon>Intramacronucleata</taxon>
        <taxon>Spirotrichea</taxon>
        <taxon>Hypotrichia</taxon>
        <taxon>Euplotida</taxon>
        <taxon>Euplotidae</taxon>
        <taxon>Moneuplotes</taxon>
    </lineage>
</organism>
<accession>A0AAD1XHH6</accession>
<evidence type="ECO:0000256" key="3">
    <source>
        <dbReference type="SAM" id="MobiDB-lite"/>
    </source>
</evidence>
<protein>
    <recommendedName>
        <fullName evidence="4">MPN domain-containing protein</fullName>
    </recommendedName>
</protein>